<gene>
    <name evidence="10" type="ORF">AMATHDRAFT_6246</name>
</gene>
<reference evidence="10 11" key="1">
    <citation type="submission" date="2014-02" db="EMBL/GenBank/DDBJ databases">
        <title>Transposable element dynamics among asymbiotic and ectomycorrhizal Amanita fungi.</title>
        <authorList>
            <consortium name="DOE Joint Genome Institute"/>
            <person name="Hess J."/>
            <person name="Skrede I."/>
            <person name="Wolfe B."/>
            <person name="LaButti K."/>
            <person name="Ohm R.A."/>
            <person name="Grigoriev I.V."/>
            <person name="Pringle A."/>
        </authorList>
    </citation>
    <scope>NUCLEOTIDE SEQUENCE [LARGE SCALE GENOMIC DNA]</scope>
    <source>
        <strain evidence="10 11">SKay4041</strain>
    </source>
</reference>
<dbReference type="InterPro" id="IPR002401">
    <property type="entry name" value="Cyt_P450_E_grp-I"/>
</dbReference>
<keyword evidence="5 9" id="KW-0479">Metal-binding</keyword>
<dbReference type="PANTHER" id="PTHR46300">
    <property type="entry name" value="P450, PUTATIVE (EUROFUNG)-RELATED-RELATED"/>
    <property type="match status" value="1"/>
</dbReference>
<dbReference type="InterPro" id="IPR036396">
    <property type="entry name" value="Cyt_P450_sf"/>
</dbReference>
<dbReference type="OrthoDB" id="2789670at2759"/>
<dbReference type="CDD" id="cd11065">
    <property type="entry name" value="CYP64-like"/>
    <property type="match status" value="1"/>
</dbReference>
<dbReference type="SUPFAM" id="SSF48264">
    <property type="entry name" value="Cytochrome P450"/>
    <property type="match status" value="1"/>
</dbReference>
<feature type="binding site" description="axial binding residue" evidence="9">
    <location>
        <position position="442"/>
    </location>
    <ligand>
        <name>heme</name>
        <dbReference type="ChEBI" id="CHEBI:30413"/>
    </ligand>
    <ligandPart>
        <name>Fe</name>
        <dbReference type="ChEBI" id="CHEBI:18248"/>
    </ligandPart>
</feature>
<dbReference type="PRINTS" id="PR00463">
    <property type="entry name" value="EP450I"/>
</dbReference>
<evidence type="ECO:0000256" key="2">
    <source>
        <dbReference type="ARBA" id="ARBA00005179"/>
    </source>
</evidence>
<evidence type="ECO:0000256" key="3">
    <source>
        <dbReference type="ARBA" id="ARBA00010617"/>
    </source>
</evidence>
<dbReference type="PANTHER" id="PTHR46300:SF7">
    <property type="entry name" value="P450, PUTATIVE (EUROFUNG)-RELATED"/>
    <property type="match status" value="1"/>
</dbReference>
<dbReference type="Gene3D" id="1.10.630.10">
    <property type="entry name" value="Cytochrome P450"/>
    <property type="match status" value="1"/>
</dbReference>
<dbReference type="InterPro" id="IPR050364">
    <property type="entry name" value="Cytochrome_P450_fung"/>
</dbReference>
<organism evidence="10 11">
    <name type="scientific">Amanita thiersii Skay4041</name>
    <dbReference type="NCBI Taxonomy" id="703135"/>
    <lineage>
        <taxon>Eukaryota</taxon>
        <taxon>Fungi</taxon>
        <taxon>Dikarya</taxon>
        <taxon>Basidiomycota</taxon>
        <taxon>Agaricomycotina</taxon>
        <taxon>Agaricomycetes</taxon>
        <taxon>Agaricomycetidae</taxon>
        <taxon>Agaricales</taxon>
        <taxon>Pluteineae</taxon>
        <taxon>Amanitaceae</taxon>
        <taxon>Amanita</taxon>
    </lineage>
</organism>
<accession>A0A2A9NJP4</accession>
<comment type="similarity">
    <text evidence="3">Belongs to the cytochrome P450 family.</text>
</comment>
<evidence type="ECO:0000256" key="5">
    <source>
        <dbReference type="ARBA" id="ARBA00022723"/>
    </source>
</evidence>
<evidence type="ECO:0000256" key="9">
    <source>
        <dbReference type="PIRSR" id="PIRSR602401-1"/>
    </source>
</evidence>
<name>A0A2A9NJP4_9AGAR</name>
<sequence>MSTFDLVASAGSFALIYYLHQKSKRRGFESLPLPPGPPKRFMLGNLPDMPKSFEWIQYHKWCKEYNTDIIHLNVLGTDLVILDTSEAAMELLERRSSIYSGRARMPMINELMGWDFDFAFQDYGERWRAQRKLMHHSFHPTAARNFRPHSLKSAHTFLRRMLTRPDDTLENLRYMAGETVMSIAYGLDILPENDPYIELSEKGVFPLMIAAVPGAFLVDTMPILKYVPEWFPGAGFKKKAREWKRLALEMVNEPYNVAKKNMESGHYKPSFVSDSLSKVKDDSDSEWQELLIKSTAGTMYAAASDTTVTAVTNCILGLLAHPEVLKKAQVEIDSVIPFGDLPTFAEEFNLPYITAIVMETLRWREVVPFAVPHLLIEDDVYNGYRLPKGSLIIPNAWAMLHNEQVYPEPFEFKPDRFMKDGKINKDVRDPAHAVWGFGRRICPGRYMSFSAIWISIASIIAAFDITKAVDENGNVIEPNQEFIPGLVCIPKPYKCSIKPRSKKHLETIMATEHEEIQY</sequence>
<dbReference type="AlphaFoldDB" id="A0A2A9NJP4"/>
<comment type="cofactor">
    <cofactor evidence="1 9">
        <name>heme</name>
        <dbReference type="ChEBI" id="CHEBI:30413"/>
    </cofactor>
</comment>
<dbReference type="GO" id="GO:0004497">
    <property type="term" value="F:monooxygenase activity"/>
    <property type="evidence" value="ECO:0007669"/>
    <property type="project" value="UniProtKB-KW"/>
</dbReference>
<dbReference type="InterPro" id="IPR001128">
    <property type="entry name" value="Cyt_P450"/>
</dbReference>
<evidence type="ECO:0000256" key="4">
    <source>
        <dbReference type="ARBA" id="ARBA00022617"/>
    </source>
</evidence>
<evidence type="ECO:0000256" key="8">
    <source>
        <dbReference type="ARBA" id="ARBA00023033"/>
    </source>
</evidence>
<comment type="pathway">
    <text evidence="2">Secondary metabolite biosynthesis.</text>
</comment>
<evidence type="ECO:0000256" key="1">
    <source>
        <dbReference type="ARBA" id="ARBA00001971"/>
    </source>
</evidence>
<proteinExistence type="inferred from homology"/>
<keyword evidence="8" id="KW-0503">Monooxygenase</keyword>
<dbReference type="Pfam" id="PF00067">
    <property type="entry name" value="p450"/>
    <property type="match status" value="1"/>
</dbReference>
<keyword evidence="6" id="KW-0560">Oxidoreductase</keyword>
<evidence type="ECO:0000256" key="6">
    <source>
        <dbReference type="ARBA" id="ARBA00023002"/>
    </source>
</evidence>
<evidence type="ECO:0008006" key="12">
    <source>
        <dbReference type="Google" id="ProtNLM"/>
    </source>
</evidence>
<evidence type="ECO:0000256" key="7">
    <source>
        <dbReference type="ARBA" id="ARBA00023004"/>
    </source>
</evidence>
<dbReference type="GO" id="GO:0016705">
    <property type="term" value="F:oxidoreductase activity, acting on paired donors, with incorporation or reduction of molecular oxygen"/>
    <property type="evidence" value="ECO:0007669"/>
    <property type="project" value="InterPro"/>
</dbReference>
<dbReference type="Proteomes" id="UP000242287">
    <property type="component" value="Unassembled WGS sequence"/>
</dbReference>
<dbReference type="EMBL" id="KZ302082">
    <property type="protein sequence ID" value="PFH47986.1"/>
    <property type="molecule type" value="Genomic_DNA"/>
</dbReference>
<dbReference type="GO" id="GO:0020037">
    <property type="term" value="F:heme binding"/>
    <property type="evidence" value="ECO:0007669"/>
    <property type="project" value="InterPro"/>
</dbReference>
<keyword evidence="11" id="KW-1185">Reference proteome</keyword>
<evidence type="ECO:0000313" key="10">
    <source>
        <dbReference type="EMBL" id="PFH47986.1"/>
    </source>
</evidence>
<keyword evidence="7 9" id="KW-0408">Iron</keyword>
<keyword evidence="4 9" id="KW-0349">Heme</keyword>
<protein>
    <recommendedName>
        <fullName evidence="12">Cytochrome P450</fullName>
    </recommendedName>
</protein>
<evidence type="ECO:0000313" key="11">
    <source>
        <dbReference type="Proteomes" id="UP000242287"/>
    </source>
</evidence>
<dbReference type="GO" id="GO:0005506">
    <property type="term" value="F:iron ion binding"/>
    <property type="evidence" value="ECO:0007669"/>
    <property type="project" value="InterPro"/>
</dbReference>
<dbReference type="STRING" id="703135.A0A2A9NJP4"/>